<proteinExistence type="predicted"/>
<keyword evidence="3" id="KW-1185">Reference proteome</keyword>
<dbReference type="Gene3D" id="1.20.1280.50">
    <property type="match status" value="1"/>
</dbReference>
<dbReference type="EMBL" id="VEPZ02000284">
    <property type="protein sequence ID" value="KAE8727969.1"/>
    <property type="molecule type" value="Genomic_DNA"/>
</dbReference>
<dbReference type="SUPFAM" id="SSF81383">
    <property type="entry name" value="F-box domain"/>
    <property type="match status" value="1"/>
</dbReference>
<dbReference type="Pfam" id="PF07734">
    <property type="entry name" value="FBA_1"/>
    <property type="match status" value="1"/>
</dbReference>
<dbReference type="PROSITE" id="PS50181">
    <property type="entry name" value="FBOX"/>
    <property type="match status" value="1"/>
</dbReference>
<dbReference type="AlphaFoldDB" id="A0A6A3CLJ0"/>
<protein>
    <recommendedName>
        <fullName evidence="1">F-box domain-containing protein</fullName>
    </recommendedName>
</protein>
<dbReference type="InterPro" id="IPR017451">
    <property type="entry name" value="F-box-assoc_interact_dom"/>
</dbReference>
<dbReference type="InterPro" id="IPR001810">
    <property type="entry name" value="F-box_dom"/>
</dbReference>
<dbReference type="Proteomes" id="UP000436088">
    <property type="component" value="Unassembled WGS sequence"/>
</dbReference>
<sequence length="371" mass="42020">MNPKGKQAGAAAPGCQSKTMKQVPEDVVVGILSRLPVKSLCRFKCTSKVWCNLISDTRFVKMQLNQSIESKRGRCVMDISQSIESETGICVLRPRRFELDYGRLFSGNEVKLVEVDSSFGLKIIDNGWTMHVWDSCNGLLCVYVYPRNIALVNPSTRQTNIILCSHGPKNKPKPQPLLGGFGYDALHDDHKVVVIIDRTMVEVYSLKYCAWSPIGDFPHDSEIIGGGVHVNGVIHWITLYGSESVVSITAFDLSKQEFSRITTPIPQDDYVWLHLLSLGGNLCIGYNHETSYEFLVMEIHGKENSWKRTVLKFIYRSIPFVLDFPRSEEALIISNGCLFIYNHRDKTHRRVNYAEEKLIYGFSYVESLVSL</sequence>
<name>A0A6A3CLJ0_HIBSY</name>
<dbReference type="OrthoDB" id="994427at2759"/>
<evidence type="ECO:0000313" key="3">
    <source>
        <dbReference type="Proteomes" id="UP000436088"/>
    </source>
</evidence>
<dbReference type="PANTHER" id="PTHR31672:SF13">
    <property type="entry name" value="F-BOX PROTEIN CPR30-LIKE"/>
    <property type="match status" value="1"/>
</dbReference>
<feature type="domain" description="F-box" evidence="1">
    <location>
        <begin position="17"/>
        <end position="62"/>
    </location>
</feature>
<reference evidence="2" key="1">
    <citation type="submission" date="2019-09" db="EMBL/GenBank/DDBJ databases">
        <title>Draft genome information of white flower Hibiscus syriacus.</title>
        <authorList>
            <person name="Kim Y.-M."/>
        </authorList>
    </citation>
    <scope>NUCLEOTIDE SEQUENCE [LARGE SCALE GENOMIC DNA]</scope>
    <source>
        <strain evidence="2">YM2019G1</strain>
    </source>
</reference>
<accession>A0A6A3CLJ0</accession>
<dbReference type="Pfam" id="PF00646">
    <property type="entry name" value="F-box"/>
    <property type="match status" value="1"/>
</dbReference>
<dbReference type="InterPro" id="IPR036047">
    <property type="entry name" value="F-box-like_dom_sf"/>
</dbReference>
<dbReference type="NCBIfam" id="TIGR01640">
    <property type="entry name" value="F_box_assoc_1"/>
    <property type="match status" value="1"/>
</dbReference>
<dbReference type="InterPro" id="IPR050796">
    <property type="entry name" value="SCF_F-box_component"/>
</dbReference>
<dbReference type="CDD" id="cd22157">
    <property type="entry name" value="F-box_AtFBW1-like"/>
    <property type="match status" value="1"/>
</dbReference>
<dbReference type="SMART" id="SM00256">
    <property type="entry name" value="FBOX"/>
    <property type="match status" value="1"/>
</dbReference>
<dbReference type="PANTHER" id="PTHR31672">
    <property type="entry name" value="BNACNNG10540D PROTEIN"/>
    <property type="match status" value="1"/>
</dbReference>
<organism evidence="2 3">
    <name type="scientific">Hibiscus syriacus</name>
    <name type="common">Rose of Sharon</name>
    <dbReference type="NCBI Taxonomy" id="106335"/>
    <lineage>
        <taxon>Eukaryota</taxon>
        <taxon>Viridiplantae</taxon>
        <taxon>Streptophyta</taxon>
        <taxon>Embryophyta</taxon>
        <taxon>Tracheophyta</taxon>
        <taxon>Spermatophyta</taxon>
        <taxon>Magnoliopsida</taxon>
        <taxon>eudicotyledons</taxon>
        <taxon>Gunneridae</taxon>
        <taxon>Pentapetalae</taxon>
        <taxon>rosids</taxon>
        <taxon>malvids</taxon>
        <taxon>Malvales</taxon>
        <taxon>Malvaceae</taxon>
        <taxon>Malvoideae</taxon>
        <taxon>Hibiscus</taxon>
    </lineage>
</organism>
<gene>
    <name evidence="2" type="ORF">F3Y22_tig00004919pilonHSYRG00001</name>
</gene>
<dbReference type="InterPro" id="IPR006527">
    <property type="entry name" value="F-box-assoc_dom_typ1"/>
</dbReference>
<evidence type="ECO:0000259" key="1">
    <source>
        <dbReference type="PROSITE" id="PS50181"/>
    </source>
</evidence>
<evidence type="ECO:0000313" key="2">
    <source>
        <dbReference type="EMBL" id="KAE8727969.1"/>
    </source>
</evidence>
<comment type="caution">
    <text evidence="2">The sequence shown here is derived from an EMBL/GenBank/DDBJ whole genome shotgun (WGS) entry which is preliminary data.</text>
</comment>